<organism evidence="2 3">
    <name type="scientific">Necator americanus</name>
    <name type="common">Human hookworm</name>
    <dbReference type="NCBI Taxonomy" id="51031"/>
    <lineage>
        <taxon>Eukaryota</taxon>
        <taxon>Metazoa</taxon>
        <taxon>Ecdysozoa</taxon>
        <taxon>Nematoda</taxon>
        <taxon>Chromadorea</taxon>
        <taxon>Rhabditida</taxon>
        <taxon>Rhabditina</taxon>
        <taxon>Rhabditomorpha</taxon>
        <taxon>Strongyloidea</taxon>
        <taxon>Ancylostomatidae</taxon>
        <taxon>Bunostominae</taxon>
        <taxon>Necator</taxon>
    </lineage>
</organism>
<accession>A0ABR1DV04</accession>
<protein>
    <submittedName>
        <fullName evidence="2">Uncharacterized protein</fullName>
    </submittedName>
</protein>
<comment type="caution">
    <text evidence="2">The sequence shown here is derived from an EMBL/GenBank/DDBJ whole genome shotgun (WGS) entry which is preliminary data.</text>
</comment>
<evidence type="ECO:0000313" key="3">
    <source>
        <dbReference type="Proteomes" id="UP001303046"/>
    </source>
</evidence>
<proteinExistence type="predicted"/>
<feature type="compositionally biased region" description="Basic residues" evidence="1">
    <location>
        <begin position="120"/>
        <end position="135"/>
    </location>
</feature>
<evidence type="ECO:0000313" key="2">
    <source>
        <dbReference type="EMBL" id="KAK6754265.1"/>
    </source>
</evidence>
<keyword evidence="3" id="KW-1185">Reference proteome</keyword>
<reference evidence="2 3" key="1">
    <citation type="submission" date="2023-08" db="EMBL/GenBank/DDBJ databases">
        <title>A Necator americanus chromosomal reference genome.</title>
        <authorList>
            <person name="Ilik V."/>
            <person name="Petrzelkova K.J."/>
            <person name="Pardy F."/>
            <person name="Fuh T."/>
            <person name="Niatou-Singa F.S."/>
            <person name="Gouil Q."/>
            <person name="Baker L."/>
            <person name="Ritchie M.E."/>
            <person name="Jex A.R."/>
            <person name="Gazzola D."/>
            <person name="Li H."/>
            <person name="Toshio Fujiwara R."/>
            <person name="Zhan B."/>
            <person name="Aroian R.V."/>
            <person name="Pafco B."/>
            <person name="Schwarz E.M."/>
        </authorList>
    </citation>
    <scope>NUCLEOTIDE SEQUENCE [LARGE SCALE GENOMIC DNA]</scope>
    <source>
        <strain evidence="2 3">Aroian</strain>
        <tissue evidence="2">Whole animal</tissue>
    </source>
</reference>
<feature type="region of interest" description="Disordered" evidence="1">
    <location>
        <begin position="113"/>
        <end position="135"/>
    </location>
</feature>
<evidence type="ECO:0000256" key="1">
    <source>
        <dbReference type="SAM" id="MobiDB-lite"/>
    </source>
</evidence>
<gene>
    <name evidence="2" type="primary">Necator_chrV.g18121</name>
    <name evidence="2" type="ORF">RB195_013330</name>
</gene>
<sequence>MRGTKVQHSIRSSPLSRKIFLYAQRRKPQDSRNEVPEPSGLQILRVAIRLSRKYHNIDDEHDRLVIRLHNFTRKVKSFKTTSRCSSPKIPELVSPRGAVRVVGKHFRAWKGFAEGDEGRRKGKGRSCKVGKKHSV</sequence>
<dbReference type="EMBL" id="JAVFWL010000005">
    <property type="protein sequence ID" value="KAK6754265.1"/>
    <property type="molecule type" value="Genomic_DNA"/>
</dbReference>
<name>A0ABR1DV04_NECAM</name>
<dbReference type="Proteomes" id="UP001303046">
    <property type="component" value="Unassembled WGS sequence"/>
</dbReference>